<evidence type="ECO:0000256" key="9">
    <source>
        <dbReference type="ARBA" id="ARBA00022989"/>
    </source>
</evidence>
<accession>A0A2R5GUE1</accession>
<dbReference type="EMBL" id="BEYU01000111">
    <property type="protein sequence ID" value="GBG31991.1"/>
    <property type="molecule type" value="Genomic_DNA"/>
</dbReference>
<dbReference type="InParanoid" id="A0A2R5GUE1"/>
<feature type="domain" description="Peptidase S54 rhomboid" evidence="12">
    <location>
        <begin position="124"/>
        <end position="261"/>
    </location>
</feature>
<reference evidence="13 14" key="1">
    <citation type="submission" date="2017-12" db="EMBL/GenBank/DDBJ databases">
        <title>Sequencing, de novo assembly and annotation of complete genome of a new Thraustochytrid species, strain FCC1311.</title>
        <authorList>
            <person name="Sedici K."/>
            <person name="Godart F."/>
            <person name="Aiese Cigliano R."/>
            <person name="Sanseverino W."/>
            <person name="Barakat M."/>
            <person name="Ortet P."/>
            <person name="Marechal E."/>
            <person name="Cagnac O."/>
            <person name="Amato A."/>
        </authorList>
    </citation>
    <scope>NUCLEOTIDE SEQUENCE [LARGE SCALE GENOMIC DNA]</scope>
</reference>
<evidence type="ECO:0000256" key="7">
    <source>
        <dbReference type="ARBA" id="ARBA00022801"/>
    </source>
</evidence>
<dbReference type="InterPro" id="IPR022764">
    <property type="entry name" value="Peptidase_S54_rhomboid_dom"/>
</dbReference>
<keyword evidence="9 11" id="KW-1133">Transmembrane helix</keyword>
<evidence type="ECO:0000256" key="8">
    <source>
        <dbReference type="ARBA" id="ARBA00022825"/>
    </source>
</evidence>
<dbReference type="AlphaFoldDB" id="A0A2R5GUE1"/>
<evidence type="ECO:0000313" key="13">
    <source>
        <dbReference type="EMBL" id="GBG31991.1"/>
    </source>
</evidence>
<evidence type="ECO:0000256" key="3">
    <source>
        <dbReference type="ARBA" id="ARBA00009045"/>
    </source>
</evidence>
<dbReference type="Proteomes" id="UP000241890">
    <property type="component" value="Unassembled WGS sequence"/>
</dbReference>
<dbReference type="GO" id="GO:0004252">
    <property type="term" value="F:serine-type endopeptidase activity"/>
    <property type="evidence" value="ECO:0007669"/>
    <property type="project" value="InterPro"/>
</dbReference>
<evidence type="ECO:0000256" key="4">
    <source>
        <dbReference type="ARBA" id="ARBA00013039"/>
    </source>
</evidence>
<comment type="caution">
    <text evidence="13">The sequence shown here is derived from an EMBL/GenBank/DDBJ whole genome shotgun (WGS) entry which is preliminary data.</text>
</comment>
<sequence length="383" mass="41542">MASSAGVEQTRLATPVATPAVDTAETGVEGETLATPKTYRRLLRAASSYGSFQIQHADEPKSMFKTGRPLVCMTLFLCCSVMLVIEFAVNNWELESFSTNPTIGVSVSTLLELGAKRADLILEGDWYRLIAPIFLHAGILHYLFNMFALWQIGFPLENQFGSLAAALIILLGGFQGVVWSAILSPVTVGVGASGAIFALFGSAWSELILNWSLYKGQHCISITQLVLATAVNLMLGLMPFLDNFAHIAGFVTGILVGFGVLVSNRFTRWGELKERKRYQVVLQSLSVLITPLLVVVSLLVLYLGVDADEWCTWCRYLSCVPFPPGDSPWWTCDECSDAGVTAYFVNSTTVTVYCPSSPAVNATAPDGLADNNNLLIGLCQEVC</sequence>
<evidence type="ECO:0000256" key="1">
    <source>
        <dbReference type="ARBA" id="ARBA00000156"/>
    </source>
</evidence>
<evidence type="ECO:0000256" key="10">
    <source>
        <dbReference type="ARBA" id="ARBA00023136"/>
    </source>
</evidence>
<comment type="subcellular location">
    <subcellularLocation>
        <location evidence="2 11">Membrane</location>
        <topology evidence="2 11">Multi-pass membrane protein</topology>
    </subcellularLocation>
</comment>
<dbReference type="InterPro" id="IPR002610">
    <property type="entry name" value="Peptidase_S54_rhomboid-like"/>
</dbReference>
<dbReference type="Gene3D" id="1.20.1540.10">
    <property type="entry name" value="Rhomboid-like"/>
    <property type="match status" value="1"/>
</dbReference>
<feature type="transmembrane region" description="Helical" evidence="11">
    <location>
        <begin position="188"/>
        <end position="207"/>
    </location>
</feature>
<proteinExistence type="inferred from homology"/>
<dbReference type="GO" id="GO:0006508">
    <property type="term" value="P:proteolysis"/>
    <property type="evidence" value="ECO:0007669"/>
    <property type="project" value="UniProtKB-KW"/>
</dbReference>
<organism evidence="13 14">
    <name type="scientific">Hondaea fermentalgiana</name>
    <dbReference type="NCBI Taxonomy" id="2315210"/>
    <lineage>
        <taxon>Eukaryota</taxon>
        <taxon>Sar</taxon>
        <taxon>Stramenopiles</taxon>
        <taxon>Bigyra</taxon>
        <taxon>Labyrinthulomycetes</taxon>
        <taxon>Thraustochytrida</taxon>
        <taxon>Thraustochytriidae</taxon>
        <taxon>Hondaea</taxon>
    </lineage>
</organism>
<dbReference type="GO" id="GO:0016020">
    <property type="term" value="C:membrane"/>
    <property type="evidence" value="ECO:0007669"/>
    <property type="project" value="UniProtKB-SubCell"/>
</dbReference>
<feature type="transmembrane region" description="Helical" evidence="11">
    <location>
        <begin position="219"/>
        <end position="238"/>
    </location>
</feature>
<evidence type="ECO:0000256" key="11">
    <source>
        <dbReference type="RuleBase" id="RU362115"/>
    </source>
</evidence>
<gene>
    <name evidence="13" type="ORF">FCC1311_082162</name>
</gene>
<dbReference type="OrthoDB" id="418595at2759"/>
<feature type="transmembrane region" description="Helical" evidence="11">
    <location>
        <begin position="70"/>
        <end position="89"/>
    </location>
</feature>
<feature type="transmembrane region" description="Helical" evidence="11">
    <location>
        <begin position="129"/>
        <end position="150"/>
    </location>
</feature>
<comment type="similarity">
    <text evidence="3 11">Belongs to the peptidase S54 family.</text>
</comment>
<keyword evidence="10 11" id="KW-0472">Membrane</keyword>
<feature type="transmembrane region" description="Helical" evidence="11">
    <location>
        <begin position="162"/>
        <end position="182"/>
    </location>
</feature>
<keyword evidence="5 11" id="KW-0645">Protease</keyword>
<feature type="transmembrane region" description="Helical" evidence="11">
    <location>
        <begin position="285"/>
        <end position="305"/>
    </location>
</feature>
<dbReference type="PANTHER" id="PTHR22936:SF69">
    <property type="entry name" value="RHOMBOID-LIKE PROTEIN"/>
    <property type="match status" value="1"/>
</dbReference>
<dbReference type="SUPFAM" id="SSF144091">
    <property type="entry name" value="Rhomboid-like"/>
    <property type="match status" value="1"/>
</dbReference>
<evidence type="ECO:0000313" key="14">
    <source>
        <dbReference type="Proteomes" id="UP000241890"/>
    </source>
</evidence>
<name>A0A2R5GUE1_9STRA</name>
<comment type="function">
    <text evidence="11">Serine protease involved in intramembrane proteolysis.</text>
</comment>
<evidence type="ECO:0000259" key="12">
    <source>
        <dbReference type="Pfam" id="PF01694"/>
    </source>
</evidence>
<feature type="transmembrane region" description="Helical" evidence="11">
    <location>
        <begin position="244"/>
        <end position="264"/>
    </location>
</feature>
<keyword evidence="8 11" id="KW-0720">Serine protease</keyword>
<dbReference type="InterPro" id="IPR035952">
    <property type="entry name" value="Rhomboid-like_sf"/>
</dbReference>
<keyword evidence="6 11" id="KW-0812">Transmembrane</keyword>
<evidence type="ECO:0000256" key="5">
    <source>
        <dbReference type="ARBA" id="ARBA00022670"/>
    </source>
</evidence>
<dbReference type="FunCoup" id="A0A2R5GUE1">
    <property type="interactions" value="1"/>
</dbReference>
<dbReference type="EC" id="3.4.21.105" evidence="4"/>
<keyword evidence="14" id="KW-1185">Reference proteome</keyword>
<protein>
    <recommendedName>
        <fullName evidence="4">rhomboid protease</fullName>
        <ecNumber evidence="4">3.4.21.105</ecNumber>
    </recommendedName>
</protein>
<comment type="catalytic activity">
    <reaction evidence="1 11">
        <text>Cleaves type-1 transmembrane domains using a catalytic dyad composed of serine and histidine that are contributed by different transmembrane domains.</text>
        <dbReference type="EC" id="3.4.21.105"/>
    </reaction>
</comment>
<evidence type="ECO:0000256" key="2">
    <source>
        <dbReference type="ARBA" id="ARBA00004141"/>
    </source>
</evidence>
<dbReference type="Pfam" id="PF01694">
    <property type="entry name" value="Rhomboid"/>
    <property type="match status" value="1"/>
</dbReference>
<dbReference type="PANTHER" id="PTHR22936">
    <property type="entry name" value="RHOMBOID-RELATED"/>
    <property type="match status" value="1"/>
</dbReference>
<keyword evidence="7 11" id="KW-0378">Hydrolase</keyword>
<evidence type="ECO:0000256" key="6">
    <source>
        <dbReference type="ARBA" id="ARBA00022692"/>
    </source>
</evidence>